<dbReference type="Pfam" id="PF03235">
    <property type="entry name" value="GmrSD_N"/>
    <property type="match status" value="1"/>
</dbReference>
<dbReference type="PANTHER" id="PTHR39639:SF1">
    <property type="entry name" value="DUF262 DOMAIN-CONTAINING PROTEIN"/>
    <property type="match status" value="1"/>
</dbReference>
<reference evidence="2 3" key="1">
    <citation type="journal article" date="2017" name="ISME J.">
        <title>Energy and carbon metabolisms in a deep terrestrial subsurface fluid microbial community.</title>
        <authorList>
            <person name="Momper L."/>
            <person name="Jungbluth S.P."/>
            <person name="Lee M.D."/>
            <person name="Amend J.P."/>
        </authorList>
    </citation>
    <scope>NUCLEOTIDE SEQUENCE [LARGE SCALE GENOMIC DNA]</scope>
    <source>
        <strain evidence="2">SURF_29</strain>
    </source>
</reference>
<dbReference type="EMBL" id="QZJW01000004">
    <property type="protein sequence ID" value="RJO62136.1"/>
    <property type="molecule type" value="Genomic_DNA"/>
</dbReference>
<comment type="caution">
    <text evidence="2">The sequence shown here is derived from an EMBL/GenBank/DDBJ whole genome shotgun (WGS) entry which is preliminary data.</text>
</comment>
<organism evidence="2 3">
    <name type="scientific">candidate division WS5 bacterium</name>
    <dbReference type="NCBI Taxonomy" id="2093353"/>
    <lineage>
        <taxon>Bacteria</taxon>
        <taxon>candidate division WS5</taxon>
    </lineage>
</organism>
<dbReference type="AlphaFoldDB" id="A0A419DG71"/>
<feature type="domain" description="GmrSD restriction endonucleases N-terminal" evidence="1">
    <location>
        <begin position="22"/>
        <end position="158"/>
    </location>
</feature>
<name>A0A419DG71_9BACT</name>
<dbReference type="PANTHER" id="PTHR39639">
    <property type="entry name" value="CHROMOSOME 16, WHOLE GENOME SHOTGUN SEQUENCE"/>
    <property type="match status" value="1"/>
</dbReference>
<evidence type="ECO:0000313" key="2">
    <source>
        <dbReference type="EMBL" id="RJO62136.1"/>
    </source>
</evidence>
<accession>A0A419DG71</accession>
<dbReference type="InterPro" id="IPR004919">
    <property type="entry name" value="GmrSD_N"/>
</dbReference>
<evidence type="ECO:0000259" key="1">
    <source>
        <dbReference type="Pfam" id="PF03235"/>
    </source>
</evidence>
<dbReference type="Proteomes" id="UP000285655">
    <property type="component" value="Unassembled WGS sequence"/>
</dbReference>
<evidence type="ECO:0000313" key="3">
    <source>
        <dbReference type="Proteomes" id="UP000285655"/>
    </source>
</evidence>
<gene>
    <name evidence="2" type="ORF">C4544_00700</name>
</gene>
<protein>
    <submittedName>
        <fullName evidence="2">DUF262 domain-containing protein</fullName>
    </submittedName>
</protein>
<sequence>MKWISTQYSIRDLLHFDKTRILELRPDFQRRSVWTPSAKIMLIDSILRNIPMPKIYVHIKENLKRKELKSIIDGQQRIRAILEFRANQFCLSEPYKGDYFNFKYNDFVEKKLENNILDYRIDVNEVYTDSEKIVREIYSRVNKYTVALNTQELRRADFPGDFLHVSEQLSTVDFFDDAKLFSTSDRRRMRDVEFVSELLAALIKGPQDKKESLDSFYLSLSKWKKEDKDNVILRFKSAITDIGEIFPLNKDVILNSIVLKLFKKTRFRQKADFYSLLIAIDELKRKGYSIENKILDLLREDFGILDYHITPESDVELFSKYAIQCTSQANTIASRSWRKNFLKDILAGTYIAKYPDDNTIKNYHYILWDLYSAGCDMCPIAATTCVVCNEDFDDYSEKNARLVWPEDSATFQLSNAYFIHKKCFDKKGYHEYLSLESIEEDSG</sequence>
<proteinExistence type="predicted"/>